<accession>A0A8S5UVL2</accession>
<proteinExistence type="predicted"/>
<sequence>MKKVRTTQLILDGVALPYVSGDRYSAHPATLSRQVEMISGRVVSEERGKVWRITYSADYIDDTTCRAALAVLRAGTPFTAAFLPDNGDELVSAEVLVESLTDPTFAFTSHGVPRWHNVGFTLREVRPHD</sequence>
<reference evidence="1" key="1">
    <citation type="journal article" date="2021" name="Proc. Natl. Acad. Sci. U.S.A.">
        <title>A Catalog of Tens of Thousands of Viruses from Human Metagenomes Reveals Hidden Associations with Chronic Diseases.</title>
        <authorList>
            <person name="Tisza M.J."/>
            <person name="Buck C.B."/>
        </authorList>
    </citation>
    <scope>NUCLEOTIDE SEQUENCE</scope>
    <source>
        <strain evidence="1">Ctwfx1</strain>
    </source>
</reference>
<organism evidence="1">
    <name type="scientific">Siphoviridae sp. ctwfx1</name>
    <dbReference type="NCBI Taxonomy" id="2825732"/>
    <lineage>
        <taxon>Viruses</taxon>
        <taxon>Duplodnaviria</taxon>
        <taxon>Heunggongvirae</taxon>
        <taxon>Uroviricota</taxon>
        <taxon>Caudoviricetes</taxon>
    </lineage>
</organism>
<protein>
    <submittedName>
        <fullName evidence="1">Uncharacterized protein</fullName>
    </submittedName>
</protein>
<dbReference type="EMBL" id="BK016147">
    <property type="protein sequence ID" value="DAF98434.1"/>
    <property type="molecule type" value="Genomic_DNA"/>
</dbReference>
<evidence type="ECO:0000313" key="1">
    <source>
        <dbReference type="EMBL" id="DAF98434.1"/>
    </source>
</evidence>
<name>A0A8S5UVL2_9CAUD</name>